<dbReference type="EMBL" id="KN838538">
    <property type="protein sequence ID" value="KIK09504.1"/>
    <property type="molecule type" value="Genomic_DNA"/>
</dbReference>
<feature type="region of interest" description="Disordered" evidence="1">
    <location>
        <begin position="128"/>
        <end position="150"/>
    </location>
</feature>
<dbReference type="Proteomes" id="UP000054477">
    <property type="component" value="Unassembled WGS sequence"/>
</dbReference>
<evidence type="ECO:0000313" key="2">
    <source>
        <dbReference type="EMBL" id="KIK09504.1"/>
    </source>
</evidence>
<feature type="region of interest" description="Disordered" evidence="1">
    <location>
        <begin position="24"/>
        <end position="61"/>
    </location>
</feature>
<feature type="region of interest" description="Disordered" evidence="1">
    <location>
        <begin position="81"/>
        <end position="106"/>
    </location>
</feature>
<reference evidence="2 3" key="1">
    <citation type="submission" date="2014-04" db="EMBL/GenBank/DDBJ databases">
        <authorList>
            <consortium name="DOE Joint Genome Institute"/>
            <person name="Kuo A."/>
            <person name="Kohler A."/>
            <person name="Nagy L.G."/>
            <person name="Floudas D."/>
            <person name="Copeland A."/>
            <person name="Barry K.W."/>
            <person name="Cichocki N."/>
            <person name="Veneault-Fourrey C."/>
            <person name="LaButti K."/>
            <person name="Lindquist E.A."/>
            <person name="Lipzen A."/>
            <person name="Lundell T."/>
            <person name="Morin E."/>
            <person name="Murat C."/>
            <person name="Sun H."/>
            <person name="Tunlid A."/>
            <person name="Henrissat B."/>
            <person name="Grigoriev I.V."/>
            <person name="Hibbett D.S."/>
            <person name="Martin F."/>
            <person name="Nordberg H.P."/>
            <person name="Cantor M.N."/>
            <person name="Hua S.X."/>
        </authorList>
    </citation>
    <scope>NUCLEOTIDE SEQUENCE [LARGE SCALE GENOMIC DNA]</scope>
    <source>
        <strain evidence="2 3">LaAM-08-1</strain>
    </source>
</reference>
<gene>
    <name evidence="2" type="ORF">K443DRAFT_82565</name>
</gene>
<protein>
    <submittedName>
        <fullName evidence="2">Uncharacterized protein</fullName>
    </submittedName>
</protein>
<evidence type="ECO:0000256" key="1">
    <source>
        <dbReference type="SAM" id="MobiDB-lite"/>
    </source>
</evidence>
<organism evidence="2 3">
    <name type="scientific">Laccaria amethystina LaAM-08-1</name>
    <dbReference type="NCBI Taxonomy" id="1095629"/>
    <lineage>
        <taxon>Eukaryota</taxon>
        <taxon>Fungi</taxon>
        <taxon>Dikarya</taxon>
        <taxon>Basidiomycota</taxon>
        <taxon>Agaricomycotina</taxon>
        <taxon>Agaricomycetes</taxon>
        <taxon>Agaricomycetidae</taxon>
        <taxon>Agaricales</taxon>
        <taxon>Agaricineae</taxon>
        <taxon>Hydnangiaceae</taxon>
        <taxon>Laccaria</taxon>
    </lineage>
</organism>
<dbReference type="AlphaFoldDB" id="A0A0C9Y6A8"/>
<name>A0A0C9Y6A8_9AGAR</name>
<evidence type="ECO:0000313" key="3">
    <source>
        <dbReference type="Proteomes" id="UP000054477"/>
    </source>
</evidence>
<proteinExistence type="predicted"/>
<accession>A0A0C9Y6A8</accession>
<feature type="compositionally biased region" description="Low complexity" evidence="1">
    <location>
        <begin position="139"/>
        <end position="150"/>
    </location>
</feature>
<dbReference type="STRING" id="1095629.A0A0C9Y6A8"/>
<dbReference type="HOGENOM" id="CLU_667424_0_0_1"/>
<reference evidence="3" key="2">
    <citation type="submission" date="2015-01" db="EMBL/GenBank/DDBJ databases">
        <title>Evolutionary Origins and Diversification of the Mycorrhizal Mutualists.</title>
        <authorList>
            <consortium name="DOE Joint Genome Institute"/>
            <consortium name="Mycorrhizal Genomics Consortium"/>
            <person name="Kohler A."/>
            <person name="Kuo A."/>
            <person name="Nagy L.G."/>
            <person name="Floudas D."/>
            <person name="Copeland A."/>
            <person name="Barry K.W."/>
            <person name="Cichocki N."/>
            <person name="Veneault-Fourrey C."/>
            <person name="LaButti K."/>
            <person name="Lindquist E.A."/>
            <person name="Lipzen A."/>
            <person name="Lundell T."/>
            <person name="Morin E."/>
            <person name="Murat C."/>
            <person name="Riley R."/>
            <person name="Ohm R."/>
            <person name="Sun H."/>
            <person name="Tunlid A."/>
            <person name="Henrissat B."/>
            <person name="Grigoriev I.V."/>
            <person name="Hibbett D.S."/>
            <person name="Martin F."/>
        </authorList>
    </citation>
    <scope>NUCLEOTIDE SEQUENCE [LARGE SCALE GENOMIC DNA]</scope>
    <source>
        <strain evidence="3">LaAM-08-1</strain>
    </source>
</reference>
<keyword evidence="3" id="KW-1185">Reference proteome</keyword>
<sequence length="412" mass="45445">MAPDKDRLPDTRPVKRPRIMVAADGFSKPPSKPKTPALKQKPPTFTSAFPTSIDHPTPSKATALRTPLRTLKPLTRAFATSQSVNDDAPRELRPAPPPVPHIPRETPIMTLKHRPPPLLNLEASTSSILLKPRPPPMPIETTPIRKPPSKVLKPLIPPIPPELQHTPAAVTNKEMRTISTTYIARTTDLSTDSGVTELASIFLHDQHPDILLPNEPGASVHHMRGLDLSPEKKRKGKPKFIRNGLAARASNLFDRSHTSLTLWQKELEKHPSTISSPDLRMRIVKILHKPLPPRGHLQHKSTTSSPGIALCQLLSNATKTPSLDELHRVLFSFSATSTHGSVRDPDQFVEGRVVHIWAPWHEISHSISALRPDVLPASLPLPSLDPLCTPNALDLPVTDKSLLCSRFLIIIP</sequence>
<dbReference type="OrthoDB" id="3215163at2759"/>